<dbReference type="PANTHER" id="PTHR33164">
    <property type="entry name" value="TRANSCRIPTIONAL REGULATOR, MARR FAMILY"/>
    <property type="match status" value="1"/>
</dbReference>
<comment type="caution">
    <text evidence="2">The sequence shown here is derived from an EMBL/GenBank/DDBJ whole genome shotgun (WGS) entry which is preliminary data.</text>
</comment>
<dbReference type="InterPro" id="IPR039422">
    <property type="entry name" value="MarR/SlyA-like"/>
</dbReference>
<dbReference type="InterPro" id="IPR000835">
    <property type="entry name" value="HTH_MarR-typ"/>
</dbReference>
<reference evidence="2 3" key="1">
    <citation type="submission" date="2024-03" db="EMBL/GenBank/DDBJ databases">
        <title>Draft genome sequence of Klenkia sp. LSe6-5.</title>
        <authorList>
            <person name="Duangmal K."/>
            <person name="Chantavorakit T."/>
        </authorList>
    </citation>
    <scope>NUCLEOTIDE SEQUENCE [LARGE SCALE GENOMIC DNA]</scope>
    <source>
        <strain evidence="2 3">LSe6-5</strain>
    </source>
</reference>
<gene>
    <name evidence="2" type="ORF">TEK04_15635</name>
</gene>
<dbReference type="PROSITE" id="PS50995">
    <property type="entry name" value="HTH_MARR_2"/>
    <property type="match status" value="1"/>
</dbReference>
<dbReference type="SMART" id="SM00347">
    <property type="entry name" value="HTH_MARR"/>
    <property type="match status" value="1"/>
</dbReference>
<evidence type="ECO:0000313" key="2">
    <source>
        <dbReference type="EMBL" id="MEI4273158.1"/>
    </source>
</evidence>
<dbReference type="EMBL" id="JBAPLU010000017">
    <property type="protein sequence ID" value="MEI4273158.1"/>
    <property type="molecule type" value="Genomic_DNA"/>
</dbReference>
<keyword evidence="3" id="KW-1185">Reference proteome</keyword>
<organism evidence="2 3">
    <name type="scientific">Klenkia sesuvii</name>
    <dbReference type="NCBI Taxonomy" id="3103137"/>
    <lineage>
        <taxon>Bacteria</taxon>
        <taxon>Bacillati</taxon>
        <taxon>Actinomycetota</taxon>
        <taxon>Actinomycetes</taxon>
        <taxon>Geodermatophilales</taxon>
        <taxon>Geodermatophilaceae</taxon>
        <taxon>Klenkia</taxon>
    </lineage>
</organism>
<dbReference type="InterPro" id="IPR036388">
    <property type="entry name" value="WH-like_DNA-bd_sf"/>
</dbReference>
<evidence type="ECO:0000259" key="1">
    <source>
        <dbReference type="PROSITE" id="PS50995"/>
    </source>
</evidence>
<dbReference type="Proteomes" id="UP001361570">
    <property type="component" value="Unassembled WGS sequence"/>
</dbReference>
<dbReference type="Gene3D" id="1.10.10.10">
    <property type="entry name" value="Winged helix-like DNA-binding domain superfamily/Winged helix DNA-binding domain"/>
    <property type="match status" value="1"/>
</dbReference>
<dbReference type="Pfam" id="PF12802">
    <property type="entry name" value="MarR_2"/>
    <property type="match status" value="1"/>
</dbReference>
<protein>
    <submittedName>
        <fullName evidence="2">MarR family transcriptional regulator</fullName>
    </submittedName>
</protein>
<dbReference type="InterPro" id="IPR036390">
    <property type="entry name" value="WH_DNA-bd_sf"/>
</dbReference>
<name>A0ABU8DWV8_9ACTN</name>
<dbReference type="PRINTS" id="PR00598">
    <property type="entry name" value="HTHMARR"/>
</dbReference>
<dbReference type="RefSeq" id="WP_336405280.1">
    <property type="nucleotide sequence ID" value="NZ_JBAPLU010000017.1"/>
</dbReference>
<dbReference type="SUPFAM" id="SSF46785">
    <property type="entry name" value="Winged helix' DNA-binding domain"/>
    <property type="match status" value="1"/>
</dbReference>
<evidence type="ECO:0000313" key="3">
    <source>
        <dbReference type="Proteomes" id="UP001361570"/>
    </source>
</evidence>
<feature type="domain" description="HTH marR-type" evidence="1">
    <location>
        <begin position="1"/>
        <end position="140"/>
    </location>
</feature>
<accession>A0ABU8DWV8</accession>
<sequence>MLDVRTTVDPATLRGARVLHEAMGAAAREAGEGLTPVQLSGLRLIAGLETGATVAQVADVLGVVPSNASRLVDRLVAFGVVHRARARSDRREVRVTLSGAGRRLLEQVDAAQVQHLQRAIADMPDAERSALVAVLGATGRSPEE</sequence>
<proteinExistence type="predicted"/>
<dbReference type="PANTHER" id="PTHR33164:SF103">
    <property type="entry name" value="REGULATORY PROTEIN MARR"/>
    <property type="match status" value="1"/>
</dbReference>